<accession>A0A2A2SIH5</accession>
<dbReference type="Pfam" id="PF13356">
    <property type="entry name" value="Arm-DNA-bind_3"/>
    <property type="match status" value="1"/>
</dbReference>
<dbReference type="Pfam" id="PF14659">
    <property type="entry name" value="Phage_int_SAM_3"/>
    <property type="match status" value="1"/>
</dbReference>
<gene>
    <name evidence="7" type="ORF">CKY28_06855</name>
</gene>
<dbReference type="GO" id="GO:0003677">
    <property type="term" value="F:DNA binding"/>
    <property type="evidence" value="ECO:0007669"/>
    <property type="project" value="UniProtKB-KW"/>
</dbReference>
<evidence type="ECO:0000256" key="1">
    <source>
        <dbReference type="ARBA" id="ARBA00008857"/>
    </source>
</evidence>
<dbReference type="InterPro" id="IPR011010">
    <property type="entry name" value="DNA_brk_join_enz"/>
</dbReference>
<evidence type="ECO:0000256" key="3">
    <source>
        <dbReference type="ARBA" id="ARBA00023125"/>
    </source>
</evidence>
<dbReference type="InterPro" id="IPR004107">
    <property type="entry name" value="Integrase_SAM-like_N"/>
</dbReference>
<dbReference type="RefSeq" id="WP_095997540.1">
    <property type="nucleotide sequence ID" value="NZ_NSLI01000002.1"/>
</dbReference>
<dbReference type="PROSITE" id="PS51898">
    <property type="entry name" value="TYR_RECOMBINASE"/>
    <property type="match status" value="1"/>
</dbReference>
<dbReference type="Pfam" id="PF00589">
    <property type="entry name" value="Phage_integrase"/>
    <property type="match status" value="1"/>
</dbReference>
<dbReference type="AlphaFoldDB" id="A0A2A2SIH5"/>
<dbReference type="EMBL" id="NSLI01000002">
    <property type="protein sequence ID" value="PAX09042.1"/>
    <property type="molecule type" value="Genomic_DNA"/>
</dbReference>
<dbReference type="OrthoDB" id="7615137at2"/>
<feature type="region of interest" description="Disordered" evidence="5">
    <location>
        <begin position="1"/>
        <end position="20"/>
    </location>
</feature>
<evidence type="ECO:0000256" key="4">
    <source>
        <dbReference type="ARBA" id="ARBA00023172"/>
    </source>
</evidence>
<evidence type="ECO:0000256" key="5">
    <source>
        <dbReference type="SAM" id="MobiDB-lite"/>
    </source>
</evidence>
<dbReference type="PANTHER" id="PTHR30629">
    <property type="entry name" value="PROPHAGE INTEGRASE"/>
    <property type="match status" value="1"/>
</dbReference>
<dbReference type="SUPFAM" id="SSF56349">
    <property type="entry name" value="DNA breaking-rejoining enzymes"/>
    <property type="match status" value="1"/>
</dbReference>
<evidence type="ECO:0000259" key="6">
    <source>
        <dbReference type="PROSITE" id="PS51898"/>
    </source>
</evidence>
<dbReference type="Proteomes" id="UP000218151">
    <property type="component" value="Unassembled WGS sequence"/>
</dbReference>
<protein>
    <submittedName>
        <fullName evidence="7">Integrase</fullName>
    </submittedName>
</protein>
<keyword evidence="3" id="KW-0238">DNA-binding</keyword>
<dbReference type="GO" id="GO:0006310">
    <property type="term" value="P:DNA recombination"/>
    <property type="evidence" value="ECO:0007669"/>
    <property type="project" value="UniProtKB-KW"/>
</dbReference>
<name>A0A2A2SIH5_9SPHN</name>
<proteinExistence type="inferred from homology"/>
<keyword evidence="8" id="KW-1185">Reference proteome</keyword>
<keyword evidence="4" id="KW-0233">DNA recombination</keyword>
<sequence length="399" mass="44667">MPARSAAEAGPTRGKRNVPPVRLNGHVARRKCPPEPCVLWDSELPGFGLRMRPTGYKCWIVTHRERGIKRTVTLGSVAEVSADQARQAARRRLAANRLDGLPRPAAPRRKEDPPLFRDYVEGFWADYARHWKPSTQKRNRWLIAKELVPAFGDVALDAFTRADVVCWRDGLATRPCAFNRALPVLAVMLAYAEQLGHRRRGSNPCRAMPRYKVKERERYLSAPEYRRLARTIDQIEPDWPNIAAAIRMLIYTGARMGEVALLRWEHVHPPRLALPDSKTGPKTIYLNAPAMAVLDSLPRRASGYVFAGPDDPERPPRVDNHWRKVRKLAALPDVRLHDLRHSFASVAIMDGVSLGLIGKLLGHALPETTARYAHLADEAVMDAAERVCSSLANALGLSA</sequence>
<dbReference type="Gene3D" id="1.10.443.10">
    <property type="entry name" value="Intergrase catalytic core"/>
    <property type="match status" value="1"/>
</dbReference>
<comment type="caution">
    <text evidence="7">The sequence shown here is derived from an EMBL/GenBank/DDBJ whole genome shotgun (WGS) entry which is preliminary data.</text>
</comment>
<dbReference type="Gene3D" id="3.30.160.390">
    <property type="entry name" value="Integrase, DNA-binding domain"/>
    <property type="match status" value="1"/>
</dbReference>
<feature type="domain" description="Tyr recombinase" evidence="6">
    <location>
        <begin position="215"/>
        <end position="385"/>
    </location>
</feature>
<evidence type="ECO:0000313" key="8">
    <source>
        <dbReference type="Proteomes" id="UP000218151"/>
    </source>
</evidence>
<dbReference type="InterPro" id="IPR025166">
    <property type="entry name" value="Integrase_DNA_bind_dom"/>
</dbReference>
<dbReference type="PANTHER" id="PTHR30629:SF2">
    <property type="entry name" value="PROPHAGE INTEGRASE INTS-RELATED"/>
    <property type="match status" value="1"/>
</dbReference>
<dbReference type="Gene3D" id="1.10.150.130">
    <property type="match status" value="1"/>
</dbReference>
<dbReference type="InterPro" id="IPR002104">
    <property type="entry name" value="Integrase_catalytic"/>
</dbReference>
<reference evidence="8" key="1">
    <citation type="submission" date="2017-09" db="EMBL/GenBank/DDBJ databases">
        <authorList>
            <person name="Feng G."/>
            <person name="Zhu H."/>
        </authorList>
    </citation>
    <scope>NUCLEOTIDE SEQUENCE [LARGE SCALE GENOMIC DNA]</scope>
    <source>
        <strain evidence="8">1PNM-20</strain>
    </source>
</reference>
<comment type="similarity">
    <text evidence="1">Belongs to the 'phage' integrase family.</text>
</comment>
<keyword evidence="2" id="KW-0229">DNA integration</keyword>
<evidence type="ECO:0000256" key="2">
    <source>
        <dbReference type="ARBA" id="ARBA00022908"/>
    </source>
</evidence>
<dbReference type="CDD" id="cd00796">
    <property type="entry name" value="INT_Rci_Hp1_C"/>
    <property type="match status" value="1"/>
</dbReference>
<dbReference type="InterPro" id="IPR010998">
    <property type="entry name" value="Integrase_recombinase_N"/>
</dbReference>
<evidence type="ECO:0000313" key="7">
    <source>
        <dbReference type="EMBL" id="PAX09042.1"/>
    </source>
</evidence>
<organism evidence="7 8">
    <name type="scientific">Sphingomonas lenta</name>
    <dbReference type="NCBI Taxonomy" id="1141887"/>
    <lineage>
        <taxon>Bacteria</taxon>
        <taxon>Pseudomonadati</taxon>
        <taxon>Pseudomonadota</taxon>
        <taxon>Alphaproteobacteria</taxon>
        <taxon>Sphingomonadales</taxon>
        <taxon>Sphingomonadaceae</taxon>
        <taxon>Sphingomonas</taxon>
    </lineage>
</organism>
<dbReference type="InterPro" id="IPR038488">
    <property type="entry name" value="Integrase_DNA-bd_sf"/>
</dbReference>
<dbReference type="InterPro" id="IPR013762">
    <property type="entry name" value="Integrase-like_cat_sf"/>
</dbReference>
<dbReference type="GO" id="GO:0015074">
    <property type="term" value="P:DNA integration"/>
    <property type="evidence" value="ECO:0007669"/>
    <property type="project" value="UniProtKB-KW"/>
</dbReference>
<dbReference type="InterPro" id="IPR050808">
    <property type="entry name" value="Phage_Integrase"/>
</dbReference>